<protein>
    <submittedName>
        <fullName evidence="1">RNA-directed DNA polymerase from mobile element jockey</fullName>
    </submittedName>
</protein>
<comment type="caution">
    <text evidence="1">The sequence shown here is derived from an EMBL/GenBank/DDBJ whole genome shotgun (WGS) entry which is preliminary data.</text>
</comment>
<keyword evidence="1" id="KW-0548">Nucleotidyltransferase</keyword>
<dbReference type="AlphaFoldDB" id="A0A8X6IDR8"/>
<keyword evidence="1" id="KW-0808">Transferase</keyword>
<evidence type="ECO:0000313" key="2">
    <source>
        <dbReference type="Proteomes" id="UP000887013"/>
    </source>
</evidence>
<reference evidence="1" key="1">
    <citation type="submission" date="2020-08" db="EMBL/GenBank/DDBJ databases">
        <title>Multicomponent nature underlies the extraordinary mechanical properties of spider dragline silk.</title>
        <authorList>
            <person name="Kono N."/>
            <person name="Nakamura H."/>
            <person name="Mori M."/>
            <person name="Yoshida Y."/>
            <person name="Ohtoshi R."/>
            <person name="Malay A.D."/>
            <person name="Moran D.A.P."/>
            <person name="Tomita M."/>
            <person name="Numata K."/>
            <person name="Arakawa K."/>
        </authorList>
    </citation>
    <scope>NUCLEOTIDE SEQUENCE</scope>
</reference>
<dbReference type="GO" id="GO:0003964">
    <property type="term" value="F:RNA-directed DNA polymerase activity"/>
    <property type="evidence" value="ECO:0007669"/>
    <property type="project" value="UniProtKB-KW"/>
</dbReference>
<keyword evidence="1" id="KW-0695">RNA-directed DNA polymerase</keyword>
<accession>A0A8X6IDR8</accession>
<evidence type="ECO:0000313" key="1">
    <source>
        <dbReference type="EMBL" id="GFS40994.1"/>
    </source>
</evidence>
<dbReference type="Proteomes" id="UP000887013">
    <property type="component" value="Unassembled WGS sequence"/>
</dbReference>
<organism evidence="1 2">
    <name type="scientific">Nephila pilipes</name>
    <name type="common">Giant wood spider</name>
    <name type="synonym">Nephila maculata</name>
    <dbReference type="NCBI Taxonomy" id="299642"/>
    <lineage>
        <taxon>Eukaryota</taxon>
        <taxon>Metazoa</taxon>
        <taxon>Ecdysozoa</taxon>
        <taxon>Arthropoda</taxon>
        <taxon>Chelicerata</taxon>
        <taxon>Arachnida</taxon>
        <taxon>Araneae</taxon>
        <taxon>Araneomorphae</taxon>
        <taxon>Entelegynae</taxon>
        <taxon>Araneoidea</taxon>
        <taxon>Nephilidae</taxon>
        <taxon>Nephila</taxon>
    </lineage>
</organism>
<name>A0A8X6IDR8_NEPPI</name>
<sequence>MDDKEFMMLNDGSPTHSSFSYNTHEALHISITSADNFPNTSVLDHIGSDQFPILIKFRKRQRVFINRDKFWNFKKPHLDSFREAVDTCLTTEPMTVNLTHSWTIFKKTVLDKARSNIQGINVKNYVPYFAHNTSTLSPILEKRKRLLETFSDTDNYKRTELSKINAELKLAYAHLKRERWKEMCSKIDPTSSDSKPRK</sequence>
<keyword evidence="2" id="KW-1185">Reference proteome</keyword>
<gene>
    <name evidence="1" type="primary">jockeypol_223</name>
    <name evidence="1" type="ORF">NPIL_194441</name>
</gene>
<proteinExistence type="predicted"/>
<dbReference type="EMBL" id="BMAW01043750">
    <property type="protein sequence ID" value="GFS40994.1"/>
    <property type="molecule type" value="Genomic_DNA"/>
</dbReference>
<dbReference type="OrthoDB" id="6436593at2759"/>